<keyword evidence="5" id="KW-1185">Reference proteome</keyword>
<dbReference type="InterPro" id="IPR000182">
    <property type="entry name" value="GNAT_dom"/>
</dbReference>
<dbReference type="Pfam" id="PF00583">
    <property type="entry name" value="Acetyltransf_1"/>
    <property type="match status" value="1"/>
</dbReference>
<dbReference type="CDD" id="cd04301">
    <property type="entry name" value="NAT_SF"/>
    <property type="match status" value="1"/>
</dbReference>
<organism evidence="4 5">
    <name type="scientific">Agromyces allii</name>
    <dbReference type="NCBI Taxonomy" id="393607"/>
    <lineage>
        <taxon>Bacteria</taxon>
        <taxon>Bacillati</taxon>
        <taxon>Actinomycetota</taxon>
        <taxon>Actinomycetes</taxon>
        <taxon>Micrococcales</taxon>
        <taxon>Microbacteriaceae</taxon>
        <taxon>Agromyces</taxon>
    </lineage>
</organism>
<evidence type="ECO:0000259" key="3">
    <source>
        <dbReference type="PROSITE" id="PS51186"/>
    </source>
</evidence>
<evidence type="ECO:0000256" key="2">
    <source>
        <dbReference type="ARBA" id="ARBA00023315"/>
    </source>
</evidence>
<protein>
    <submittedName>
        <fullName evidence="4">GNAT family N-acetyltransferase</fullName>
    </submittedName>
</protein>
<dbReference type="PROSITE" id="PS51186">
    <property type="entry name" value="GNAT"/>
    <property type="match status" value="1"/>
</dbReference>
<dbReference type="RefSeq" id="WP_246200805.1">
    <property type="nucleotide sequence ID" value="NZ_BAAAMK010000010.1"/>
</dbReference>
<dbReference type="Proteomes" id="UP001499954">
    <property type="component" value="Unassembled WGS sequence"/>
</dbReference>
<evidence type="ECO:0000256" key="1">
    <source>
        <dbReference type="ARBA" id="ARBA00022679"/>
    </source>
</evidence>
<evidence type="ECO:0000313" key="5">
    <source>
        <dbReference type="Proteomes" id="UP001499954"/>
    </source>
</evidence>
<dbReference type="EMBL" id="BAAAMK010000010">
    <property type="protein sequence ID" value="GAA1964597.1"/>
    <property type="molecule type" value="Genomic_DNA"/>
</dbReference>
<keyword evidence="1" id="KW-0808">Transferase</keyword>
<sequence>MHEPLREIRLATPSDHALLERIENDADELFIERFRPASWRPAPDAATRSAQPGFVLVALDAEISSSETVGGEPIVVGFAQVLEHDGFAHLEQLSVAPSHARRGHGRRLVEAAIARARALGYDEITLRTYADVPWNAPFYRSCGFVESEPATAWHRELAEHDVASALATGIASPRIQMTAR</sequence>
<accession>A0ABN2R6W4</accession>
<proteinExistence type="predicted"/>
<dbReference type="PANTHER" id="PTHR43877">
    <property type="entry name" value="AMINOALKYLPHOSPHONATE N-ACETYLTRANSFERASE-RELATED-RELATED"/>
    <property type="match status" value="1"/>
</dbReference>
<dbReference type="InterPro" id="IPR050832">
    <property type="entry name" value="Bact_Acetyltransf"/>
</dbReference>
<keyword evidence="2" id="KW-0012">Acyltransferase</keyword>
<reference evidence="4 5" key="1">
    <citation type="journal article" date="2019" name="Int. J. Syst. Evol. Microbiol.">
        <title>The Global Catalogue of Microorganisms (GCM) 10K type strain sequencing project: providing services to taxonomists for standard genome sequencing and annotation.</title>
        <authorList>
            <consortium name="The Broad Institute Genomics Platform"/>
            <consortium name="The Broad Institute Genome Sequencing Center for Infectious Disease"/>
            <person name="Wu L."/>
            <person name="Ma J."/>
        </authorList>
    </citation>
    <scope>NUCLEOTIDE SEQUENCE [LARGE SCALE GENOMIC DNA]</scope>
    <source>
        <strain evidence="4 5">JCM 13584</strain>
    </source>
</reference>
<evidence type="ECO:0000313" key="4">
    <source>
        <dbReference type="EMBL" id="GAA1964597.1"/>
    </source>
</evidence>
<gene>
    <name evidence="4" type="ORF">GCM10009717_34270</name>
</gene>
<comment type="caution">
    <text evidence="4">The sequence shown here is derived from an EMBL/GenBank/DDBJ whole genome shotgun (WGS) entry which is preliminary data.</text>
</comment>
<dbReference type="Gene3D" id="3.40.630.30">
    <property type="match status" value="1"/>
</dbReference>
<feature type="domain" description="N-acetyltransferase" evidence="3">
    <location>
        <begin position="6"/>
        <end position="163"/>
    </location>
</feature>
<dbReference type="InterPro" id="IPR016181">
    <property type="entry name" value="Acyl_CoA_acyltransferase"/>
</dbReference>
<dbReference type="SUPFAM" id="SSF55729">
    <property type="entry name" value="Acyl-CoA N-acyltransferases (Nat)"/>
    <property type="match status" value="1"/>
</dbReference>
<name>A0ABN2R6W4_9MICO</name>